<feature type="region of interest" description="Disordered" evidence="2">
    <location>
        <begin position="1"/>
        <end position="27"/>
    </location>
</feature>
<dbReference type="GO" id="GO:0008202">
    <property type="term" value="P:steroid metabolic process"/>
    <property type="evidence" value="ECO:0007669"/>
    <property type="project" value="TreeGrafter"/>
</dbReference>
<proteinExistence type="inferred from homology"/>
<dbReference type="AlphaFoldDB" id="A0AAV3XZV2"/>
<dbReference type="SUPFAM" id="SSF51735">
    <property type="entry name" value="NAD(P)-binding Rossmann-fold domains"/>
    <property type="match status" value="1"/>
</dbReference>
<evidence type="ECO:0000256" key="2">
    <source>
        <dbReference type="SAM" id="MobiDB-lite"/>
    </source>
</evidence>
<comment type="similarity">
    <text evidence="1">Belongs to the short-chain dehydrogenases/reductases (SDR) family.</text>
</comment>
<dbReference type="InterPro" id="IPR036291">
    <property type="entry name" value="NAD(P)-bd_dom_sf"/>
</dbReference>
<evidence type="ECO:0000313" key="3">
    <source>
        <dbReference type="EMBL" id="GFN75984.1"/>
    </source>
</evidence>
<organism evidence="3 4">
    <name type="scientific">Plakobranchus ocellatus</name>
    <dbReference type="NCBI Taxonomy" id="259542"/>
    <lineage>
        <taxon>Eukaryota</taxon>
        <taxon>Metazoa</taxon>
        <taxon>Spiralia</taxon>
        <taxon>Lophotrochozoa</taxon>
        <taxon>Mollusca</taxon>
        <taxon>Gastropoda</taxon>
        <taxon>Heterobranchia</taxon>
        <taxon>Euthyneura</taxon>
        <taxon>Panpulmonata</taxon>
        <taxon>Sacoglossa</taxon>
        <taxon>Placobranchoidea</taxon>
        <taxon>Plakobranchidae</taxon>
        <taxon>Plakobranchus</taxon>
    </lineage>
</organism>
<dbReference type="Proteomes" id="UP000735302">
    <property type="component" value="Unassembled WGS sequence"/>
</dbReference>
<name>A0AAV3XZV2_9GAST</name>
<dbReference type="PANTHER" id="PTHR43313">
    <property type="entry name" value="SHORT-CHAIN DEHYDROGENASE/REDUCTASE FAMILY 9C"/>
    <property type="match status" value="1"/>
</dbReference>
<keyword evidence="4" id="KW-1185">Reference proteome</keyword>
<dbReference type="PRINTS" id="PR00080">
    <property type="entry name" value="SDRFAMILY"/>
</dbReference>
<dbReference type="Gene3D" id="3.40.50.720">
    <property type="entry name" value="NAD(P)-binding Rossmann-like Domain"/>
    <property type="match status" value="1"/>
</dbReference>
<dbReference type="EMBL" id="BLXT01000311">
    <property type="protein sequence ID" value="GFN75984.1"/>
    <property type="molecule type" value="Genomic_DNA"/>
</dbReference>
<accession>A0AAV3XZV2</accession>
<dbReference type="InterPro" id="IPR002347">
    <property type="entry name" value="SDR_fam"/>
</dbReference>
<reference evidence="3 4" key="1">
    <citation type="journal article" date="2021" name="Elife">
        <title>Chloroplast acquisition without the gene transfer in kleptoplastic sea slugs, Plakobranchus ocellatus.</title>
        <authorList>
            <person name="Maeda T."/>
            <person name="Takahashi S."/>
            <person name="Yoshida T."/>
            <person name="Shimamura S."/>
            <person name="Takaki Y."/>
            <person name="Nagai Y."/>
            <person name="Toyoda A."/>
            <person name="Suzuki Y."/>
            <person name="Arimoto A."/>
            <person name="Ishii H."/>
            <person name="Satoh N."/>
            <person name="Nishiyama T."/>
            <person name="Hasebe M."/>
            <person name="Maruyama T."/>
            <person name="Minagawa J."/>
            <person name="Obokata J."/>
            <person name="Shigenobu S."/>
        </authorList>
    </citation>
    <scope>NUCLEOTIDE SEQUENCE [LARGE SCALE GENOMIC DNA]</scope>
</reference>
<comment type="caution">
    <text evidence="3">The sequence shown here is derived from an EMBL/GenBank/DDBJ whole genome shotgun (WGS) entry which is preliminary data.</text>
</comment>
<protein>
    <submittedName>
        <fullName evidence="3">Uncharacterized protein</fullName>
    </submittedName>
</protein>
<dbReference type="Pfam" id="PF00106">
    <property type="entry name" value="adh_short"/>
    <property type="match status" value="1"/>
</dbReference>
<evidence type="ECO:0000313" key="4">
    <source>
        <dbReference type="Proteomes" id="UP000735302"/>
    </source>
</evidence>
<dbReference type="PRINTS" id="PR00081">
    <property type="entry name" value="GDHRDH"/>
</dbReference>
<evidence type="ECO:0000256" key="1">
    <source>
        <dbReference type="RuleBase" id="RU000363"/>
    </source>
</evidence>
<sequence length="253" mass="28138">MISGLRHPVEPGRGRWARTRNKRDPCGSQDGFASRSLWAVVNNAGVTGQLAPLEMCTRQDMLDVCHVNLFGPVEVTRVFLPYLRQSRGRVVNVVSVMGRFAAAPGPYCASKFGMEAVSDVLRRELAPHGVKVSLLEPGYFRTPLIGLDALMGKLEIAYKRSSPDVVDAYGGPSFMDRAKVLFKATHDLGSPNTHEVADAFVDALTSRFPRARYLVGWDAKFVFVPLSYMPEWLGDSLRIWFQNFLLRKSGFDA</sequence>
<dbReference type="PANTHER" id="PTHR43313:SF1">
    <property type="entry name" value="3BETA-HYDROXYSTEROID DEHYDROGENASE DHS-16"/>
    <property type="match status" value="1"/>
</dbReference>
<gene>
    <name evidence="3" type="ORF">PoB_000249000</name>
</gene>
<dbReference type="GO" id="GO:0016491">
    <property type="term" value="F:oxidoreductase activity"/>
    <property type="evidence" value="ECO:0007669"/>
    <property type="project" value="TreeGrafter"/>
</dbReference>